<gene>
    <name evidence="3" type="ORF">MYCIT1_LOCUS20290</name>
    <name evidence="2" type="ORF">MYCIT1_LOCUS9548</name>
</gene>
<feature type="region of interest" description="Disordered" evidence="1">
    <location>
        <begin position="47"/>
        <end position="67"/>
    </location>
</feature>
<feature type="region of interest" description="Disordered" evidence="1">
    <location>
        <begin position="95"/>
        <end position="126"/>
    </location>
</feature>
<name>A0AAD2HEX9_9AGAR</name>
<keyword evidence="4" id="KW-1185">Reference proteome</keyword>
<reference evidence="3" key="1">
    <citation type="submission" date="2023-11" db="EMBL/GenBank/DDBJ databases">
        <authorList>
            <person name="De Vega J J."/>
            <person name="De Vega J J."/>
        </authorList>
    </citation>
    <scope>NUCLEOTIDE SEQUENCE</scope>
</reference>
<evidence type="ECO:0000313" key="2">
    <source>
        <dbReference type="EMBL" id="CAK5267217.1"/>
    </source>
</evidence>
<feature type="compositionally biased region" description="Basic residues" evidence="1">
    <location>
        <begin position="47"/>
        <end position="57"/>
    </location>
</feature>
<organism evidence="3 4">
    <name type="scientific">Mycena citricolor</name>
    <dbReference type="NCBI Taxonomy" id="2018698"/>
    <lineage>
        <taxon>Eukaryota</taxon>
        <taxon>Fungi</taxon>
        <taxon>Dikarya</taxon>
        <taxon>Basidiomycota</taxon>
        <taxon>Agaricomycotina</taxon>
        <taxon>Agaricomycetes</taxon>
        <taxon>Agaricomycetidae</taxon>
        <taxon>Agaricales</taxon>
        <taxon>Marasmiineae</taxon>
        <taxon>Mycenaceae</taxon>
        <taxon>Mycena</taxon>
    </lineage>
</organism>
<dbReference type="EMBL" id="CAVNYO010000117">
    <property type="protein sequence ID" value="CAK5267217.1"/>
    <property type="molecule type" value="Genomic_DNA"/>
</dbReference>
<evidence type="ECO:0000256" key="1">
    <source>
        <dbReference type="SAM" id="MobiDB-lite"/>
    </source>
</evidence>
<feature type="region of interest" description="Disordered" evidence="1">
    <location>
        <begin position="242"/>
        <end position="309"/>
    </location>
</feature>
<dbReference type="AlphaFoldDB" id="A0AAD2HEX9"/>
<accession>A0AAD2HEX9</accession>
<feature type="region of interest" description="Disordered" evidence="1">
    <location>
        <begin position="211"/>
        <end position="230"/>
    </location>
</feature>
<evidence type="ECO:0000313" key="3">
    <source>
        <dbReference type="EMBL" id="CAK5273676.1"/>
    </source>
</evidence>
<feature type="compositionally biased region" description="Low complexity" evidence="1">
    <location>
        <begin position="211"/>
        <end position="221"/>
    </location>
</feature>
<evidence type="ECO:0000313" key="4">
    <source>
        <dbReference type="Proteomes" id="UP001295794"/>
    </source>
</evidence>
<sequence>MKRPSNLQIALAMNNLNSNSSTRPCTQCRRPVPQTQTLLTCEQCREKTKRKKARRKERAAAVEAGRDSREGGLALFDSKPLEAVIKRQEEETAAVRRADAAAKQTVKKGAQDAPSARTSSSKADLSSAGKMRLFQAVLEEHQGPASRRSTPAIKKTATGTRKKKMAGGLFDGYEGREFGDREYGEGGGPFNDAAMRMLFDMMICNAFGGPASSSSQIAPAAMGSKPSKKRKLEEVEVIDYEEMRKKRLRGDFPMPPLEPINAQSGSPPSLVTSTSPEEEAKEPSTPAKSTRQGAGKQTTLAGWLKKPTK</sequence>
<dbReference type="Proteomes" id="UP001295794">
    <property type="component" value="Unassembled WGS sequence"/>
</dbReference>
<feature type="compositionally biased region" description="Polar residues" evidence="1">
    <location>
        <begin position="286"/>
        <end position="300"/>
    </location>
</feature>
<protein>
    <submittedName>
        <fullName evidence="3">Uncharacterized protein</fullName>
    </submittedName>
</protein>
<comment type="caution">
    <text evidence="3">The sequence shown here is derived from an EMBL/GenBank/DDBJ whole genome shotgun (WGS) entry which is preliminary data.</text>
</comment>
<proteinExistence type="predicted"/>
<feature type="compositionally biased region" description="Polar residues" evidence="1">
    <location>
        <begin position="261"/>
        <end position="275"/>
    </location>
</feature>
<feature type="compositionally biased region" description="Basic and acidic residues" evidence="1">
    <location>
        <begin position="58"/>
        <end position="67"/>
    </location>
</feature>
<feature type="region of interest" description="Disordered" evidence="1">
    <location>
        <begin position="140"/>
        <end position="161"/>
    </location>
</feature>
<dbReference type="EMBL" id="CAVNYO010000399">
    <property type="protein sequence ID" value="CAK5273676.1"/>
    <property type="molecule type" value="Genomic_DNA"/>
</dbReference>